<dbReference type="PANTHER" id="PTHR47424">
    <property type="entry name" value="REGULATORY PROTEIN GAL4"/>
    <property type="match status" value="1"/>
</dbReference>
<dbReference type="CDD" id="cd12148">
    <property type="entry name" value="fungal_TF_MHR"/>
    <property type="match status" value="1"/>
</dbReference>
<evidence type="ECO:0000256" key="2">
    <source>
        <dbReference type="ARBA" id="ARBA00023163"/>
    </source>
</evidence>
<keyword evidence="6" id="KW-1185">Reference proteome</keyword>
<dbReference type="InterPro" id="IPR051127">
    <property type="entry name" value="Fungal_SecMet_Regulators"/>
</dbReference>
<gene>
    <name evidence="5" type="ORF">PG991_008060</name>
</gene>
<evidence type="ECO:0000256" key="1">
    <source>
        <dbReference type="ARBA" id="ARBA00023015"/>
    </source>
</evidence>
<evidence type="ECO:0000313" key="6">
    <source>
        <dbReference type="Proteomes" id="UP001396898"/>
    </source>
</evidence>
<keyword evidence="1" id="KW-0805">Transcription regulation</keyword>
<evidence type="ECO:0000313" key="5">
    <source>
        <dbReference type="EMBL" id="KAK8018870.1"/>
    </source>
</evidence>
<keyword evidence="2" id="KW-0804">Transcription</keyword>
<evidence type="ECO:0000256" key="4">
    <source>
        <dbReference type="SAM" id="MobiDB-lite"/>
    </source>
</evidence>
<organism evidence="5 6">
    <name type="scientific">Apiospora marii</name>
    <dbReference type="NCBI Taxonomy" id="335849"/>
    <lineage>
        <taxon>Eukaryota</taxon>
        <taxon>Fungi</taxon>
        <taxon>Dikarya</taxon>
        <taxon>Ascomycota</taxon>
        <taxon>Pezizomycotina</taxon>
        <taxon>Sordariomycetes</taxon>
        <taxon>Xylariomycetidae</taxon>
        <taxon>Amphisphaeriales</taxon>
        <taxon>Apiosporaceae</taxon>
        <taxon>Apiospora</taxon>
    </lineage>
</organism>
<evidence type="ECO:0000256" key="3">
    <source>
        <dbReference type="ARBA" id="ARBA00023242"/>
    </source>
</evidence>
<feature type="region of interest" description="Disordered" evidence="4">
    <location>
        <begin position="1"/>
        <end position="23"/>
    </location>
</feature>
<accession>A0ABR1RV74</accession>
<protein>
    <recommendedName>
        <fullName evidence="7">Transcription factor domain-containing protein</fullName>
    </recommendedName>
</protein>
<feature type="region of interest" description="Disordered" evidence="4">
    <location>
        <begin position="649"/>
        <end position="687"/>
    </location>
</feature>
<evidence type="ECO:0008006" key="7">
    <source>
        <dbReference type="Google" id="ProtNLM"/>
    </source>
</evidence>
<keyword evidence="3" id="KW-0539">Nucleus</keyword>
<proteinExistence type="predicted"/>
<sequence>MASRKPDMTRGAAQSAPPAANSEEAVQLVLEGLRNMGQRLRTASKEQQVMIQATHVQWASMLAPTPSLTTFMLSKTDAPTSTATKTPQTTVHLVGHTYTTGQESVQSSLSGLESHVSTLQIDAPNSIGFHKLTGISDVRELPRGQQAGPAASATTTSTFTSFAAGPPSLLESPVSDAIQRGVASFFSCSGKLFHVFTQEQIADYQQRRFWGPTEESRNQATCVVAAVAAVGLQYLPEGADFSLEQSLFTIARHYYDLLLEFNPLEAMKVCALFVLYNIFARSTVALAYIEVGLSLCHQFGIDKPAGSYHGNLEQWSEYRRAWRTLLFFSGWLASSLGYISGDDTVIRALPLSEIELGNPADITQAFAAAQNELVKISLLKLRIIRMQEAFGEHSVLSVASTRSDLQSWYSNLPQLLSLAGFSQENLPEYVRKMIYNVQLLYLCSIMLLYRRAASHIVRLIRGAQTTSLQHQEEELLKYIAEGRDAARHSATLLSMFYAEQGFCKRCWLVIYQAYTTCLVLLFSSIQCHVDDAGPPDAQQQADLEKARQCLEILEWCGSLDHVARQFHRTLSACCEALVTAGMTTPTQENPRGGDSPFYPGAVPHITSSSPDAADSITKYFSIPPLGDLTFHRHAYKLLDLLCRPFGDSDPASSDERGDHNNSQQKHQQPSSSSSWHDPSGGGFDDDFAQLSEKKMEWNPGSRNLFQWDLAKIGIPAAPSQWPDLSSGGAFLVRAAGRGRAGGASNHFVGSMRPSGWETVPSLMRLC</sequence>
<dbReference type="PANTHER" id="PTHR47424:SF6">
    <property type="entry name" value="PROLINE UTILIZATION TRANS-ACTIVATOR"/>
    <property type="match status" value="1"/>
</dbReference>
<feature type="compositionally biased region" description="Low complexity" evidence="4">
    <location>
        <begin position="662"/>
        <end position="674"/>
    </location>
</feature>
<dbReference type="Proteomes" id="UP001396898">
    <property type="component" value="Unassembled WGS sequence"/>
</dbReference>
<comment type="caution">
    <text evidence="5">The sequence shown here is derived from an EMBL/GenBank/DDBJ whole genome shotgun (WGS) entry which is preliminary data.</text>
</comment>
<name>A0ABR1RV74_9PEZI</name>
<dbReference type="EMBL" id="JAQQWI010000010">
    <property type="protein sequence ID" value="KAK8018870.1"/>
    <property type="molecule type" value="Genomic_DNA"/>
</dbReference>
<reference evidence="5 6" key="1">
    <citation type="submission" date="2023-01" db="EMBL/GenBank/DDBJ databases">
        <title>Analysis of 21 Apiospora genomes using comparative genomics revels a genus with tremendous synthesis potential of carbohydrate active enzymes and secondary metabolites.</title>
        <authorList>
            <person name="Sorensen T."/>
        </authorList>
    </citation>
    <scope>NUCLEOTIDE SEQUENCE [LARGE SCALE GENOMIC DNA]</scope>
    <source>
        <strain evidence="5 6">CBS 20057</strain>
    </source>
</reference>